<feature type="transmembrane region" description="Helical" evidence="2">
    <location>
        <begin position="248"/>
        <end position="267"/>
    </location>
</feature>
<reference evidence="3" key="1">
    <citation type="submission" date="2023-10" db="EMBL/GenBank/DDBJ databases">
        <authorList>
            <person name="Chen Y."/>
            <person name="Shah S."/>
            <person name="Dougan E. K."/>
            <person name="Thang M."/>
            <person name="Chan C."/>
        </authorList>
    </citation>
    <scope>NUCLEOTIDE SEQUENCE [LARGE SCALE GENOMIC DNA]</scope>
</reference>
<keyword evidence="1" id="KW-0175">Coiled coil</keyword>
<feature type="non-terminal residue" evidence="3">
    <location>
        <position position="1"/>
    </location>
</feature>
<keyword evidence="2" id="KW-0472">Membrane</keyword>
<proteinExistence type="predicted"/>
<sequence length="355" mass="35832">AAAACPEALPAGLLAACCAVRSASPRLDAVEIVEATAPGEPESAAAVAWLAARADVVVCLLDSQRQPAVSSELLAWLKAHALTEARAKAEAAAGLTQSSVQFVLSKADRVPRESDRVRLVAKASKLLAERLGRGFEILPVAAGDLLALLDGVDGGGGPGAGGVESLEVDGCVFQLAEPSQEAPGDAKKLGAGALRALSAAQACAARHVGDGLANLRTDCDALSRALEAELARARDQVKAASAAPIRASLLKVAAAMVITAALLPFVLEDDIEQWVKQACSAGAGALAVLLALLALVLPAGAAATKGGAPSALSPEDARCRVGALQEKQRFLRLAARQHARWAGGAPSEAAAGSEL</sequence>
<keyword evidence="2" id="KW-1133">Transmembrane helix</keyword>
<evidence type="ECO:0000313" key="4">
    <source>
        <dbReference type="Proteomes" id="UP001189429"/>
    </source>
</evidence>
<gene>
    <name evidence="3" type="ORF">PCOR1329_LOCUS12101</name>
</gene>
<evidence type="ECO:0000256" key="1">
    <source>
        <dbReference type="SAM" id="Coils"/>
    </source>
</evidence>
<dbReference type="Proteomes" id="UP001189429">
    <property type="component" value="Unassembled WGS sequence"/>
</dbReference>
<keyword evidence="4" id="KW-1185">Reference proteome</keyword>
<evidence type="ECO:0000256" key="2">
    <source>
        <dbReference type="SAM" id="Phobius"/>
    </source>
</evidence>
<comment type="caution">
    <text evidence="3">The sequence shown here is derived from an EMBL/GenBank/DDBJ whole genome shotgun (WGS) entry which is preliminary data.</text>
</comment>
<evidence type="ECO:0000313" key="3">
    <source>
        <dbReference type="EMBL" id="CAK0805636.1"/>
    </source>
</evidence>
<accession>A0ABN9QL44</accession>
<organism evidence="3 4">
    <name type="scientific">Prorocentrum cordatum</name>
    <dbReference type="NCBI Taxonomy" id="2364126"/>
    <lineage>
        <taxon>Eukaryota</taxon>
        <taxon>Sar</taxon>
        <taxon>Alveolata</taxon>
        <taxon>Dinophyceae</taxon>
        <taxon>Prorocentrales</taxon>
        <taxon>Prorocentraceae</taxon>
        <taxon>Prorocentrum</taxon>
    </lineage>
</organism>
<dbReference type="EMBL" id="CAUYUJ010003514">
    <property type="protein sequence ID" value="CAK0805636.1"/>
    <property type="molecule type" value="Genomic_DNA"/>
</dbReference>
<feature type="transmembrane region" description="Helical" evidence="2">
    <location>
        <begin position="279"/>
        <end position="301"/>
    </location>
</feature>
<keyword evidence="2" id="KW-0812">Transmembrane</keyword>
<protein>
    <submittedName>
        <fullName evidence="3">Uncharacterized protein</fullName>
    </submittedName>
</protein>
<feature type="non-terminal residue" evidence="3">
    <location>
        <position position="355"/>
    </location>
</feature>
<name>A0ABN9QL44_9DINO</name>
<feature type="coiled-coil region" evidence="1">
    <location>
        <begin position="212"/>
        <end position="243"/>
    </location>
</feature>